<dbReference type="SUPFAM" id="SSF51556">
    <property type="entry name" value="Metallo-dependent hydrolases"/>
    <property type="match status" value="1"/>
</dbReference>
<reference evidence="5" key="1">
    <citation type="submission" date="2023-07" db="EMBL/GenBank/DDBJ databases">
        <title>Conexibacter stalactiti sp. nov., isolated from stalactites in a lava cave and emended description of the genus Conexibacter.</title>
        <authorList>
            <person name="Lee S.D."/>
        </authorList>
    </citation>
    <scope>NUCLEOTIDE SEQUENCE [LARGE SCALE GENOMIC DNA]</scope>
    <source>
        <strain evidence="5">KCTC 39840</strain>
    </source>
</reference>
<keyword evidence="1" id="KW-0479">Metal-binding</keyword>
<keyword evidence="2" id="KW-0378">Hydrolase</keyword>
<dbReference type="Pfam" id="PF02126">
    <property type="entry name" value="PTE"/>
    <property type="match status" value="1"/>
</dbReference>
<dbReference type="PIRSF" id="PIRSF016839">
    <property type="entry name" value="PhP"/>
    <property type="match status" value="1"/>
</dbReference>
<comment type="caution">
    <text evidence="4">The sequence shown here is derived from an EMBL/GenBank/DDBJ whole genome shotgun (WGS) entry which is preliminary data.</text>
</comment>
<dbReference type="Proteomes" id="UP001284601">
    <property type="component" value="Unassembled WGS sequence"/>
</dbReference>
<reference evidence="4 5" key="2">
    <citation type="submission" date="2023-10" db="EMBL/GenBank/DDBJ databases">
        <authorList>
            <person name="Han X.F."/>
        </authorList>
    </citation>
    <scope>NUCLEOTIDE SEQUENCE [LARGE SCALE GENOMIC DNA]</scope>
    <source>
        <strain evidence="4 5">KCTC 39840</strain>
    </source>
</reference>
<dbReference type="InterPro" id="IPR001559">
    <property type="entry name" value="Phosphotriesterase"/>
</dbReference>
<name>A0ABU4HQK9_9ACTN</name>
<dbReference type="RefSeq" id="WP_318597949.1">
    <property type="nucleotide sequence ID" value="NZ_JAWSTH010000036.1"/>
</dbReference>
<evidence type="ECO:0000313" key="5">
    <source>
        <dbReference type="Proteomes" id="UP001284601"/>
    </source>
</evidence>
<dbReference type="EMBL" id="JAWSTH010000036">
    <property type="protein sequence ID" value="MDW5595613.1"/>
    <property type="molecule type" value="Genomic_DNA"/>
</dbReference>
<organism evidence="4 5">
    <name type="scientific">Conexibacter stalactiti</name>
    <dbReference type="NCBI Taxonomy" id="1940611"/>
    <lineage>
        <taxon>Bacteria</taxon>
        <taxon>Bacillati</taxon>
        <taxon>Actinomycetota</taxon>
        <taxon>Thermoleophilia</taxon>
        <taxon>Solirubrobacterales</taxon>
        <taxon>Conexibacteraceae</taxon>
        <taxon>Conexibacter</taxon>
    </lineage>
</organism>
<gene>
    <name evidence="4" type="ORF">R7226_14785</name>
</gene>
<evidence type="ECO:0000256" key="2">
    <source>
        <dbReference type="ARBA" id="ARBA00022801"/>
    </source>
</evidence>
<evidence type="ECO:0000313" key="4">
    <source>
        <dbReference type="EMBL" id="MDW5595613.1"/>
    </source>
</evidence>
<feature type="modified residue" description="N6-carboxylysine" evidence="3">
    <location>
        <position position="134"/>
    </location>
</feature>
<dbReference type="PANTHER" id="PTHR10819:SF3">
    <property type="entry name" value="PHOSPHOTRIESTERASE-RELATED PROTEIN"/>
    <property type="match status" value="1"/>
</dbReference>
<evidence type="ECO:0000256" key="1">
    <source>
        <dbReference type="ARBA" id="ARBA00022723"/>
    </source>
</evidence>
<sequence>MIRTVSGDISPEQLGVTYAHEHLISTPPQWMAEKDPDLVILDREAALAEAGYFRAAGGVSLYEATAWDYGRDAAALREIAERTGVQIIATAGFNKGLWFEDRAGDWTIEQYEELMVREVTVGIDDTGVRGGVIKFGTGYNAISEAEERVARAAARAHRRTGAPLHSHTEAGTMALEQVAIMREEGVDVRRLAIAHLTRNVDPWYHRQVAATGVFLSFDQLSKVKYGPESDRIDATIALIEAGHLEQLLVGGDLARKSDLYAYERGPGLRFVLETWIPRLRSELGERGYSDARVDEIVETLLVHNPRRYFTFGAPY</sequence>
<dbReference type="Gene3D" id="3.20.20.140">
    <property type="entry name" value="Metal-dependent hydrolases"/>
    <property type="match status" value="1"/>
</dbReference>
<protein>
    <recommendedName>
        <fullName evidence="6">Phosphotriesterase</fullName>
    </recommendedName>
</protein>
<accession>A0ABU4HQK9</accession>
<dbReference type="PROSITE" id="PS51347">
    <property type="entry name" value="PHOSPHOTRIESTERASE_2"/>
    <property type="match status" value="1"/>
</dbReference>
<keyword evidence="5" id="KW-1185">Reference proteome</keyword>
<evidence type="ECO:0000256" key="3">
    <source>
        <dbReference type="PROSITE-ProRule" id="PRU00679"/>
    </source>
</evidence>
<dbReference type="PANTHER" id="PTHR10819">
    <property type="entry name" value="PHOSPHOTRIESTERASE-RELATED"/>
    <property type="match status" value="1"/>
</dbReference>
<comment type="similarity">
    <text evidence="3">Belongs to the metallo-dependent hydrolases superfamily. Phosphotriesterase family.</text>
</comment>
<proteinExistence type="inferred from homology"/>
<dbReference type="InterPro" id="IPR032466">
    <property type="entry name" value="Metal_Hydrolase"/>
</dbReference>
<evidence type="ECO:0008006" key="6">
    <source>
        <dbReference type="Google" id="ProtNLM"/>
    </source>
</evidence>